<dbReference type="STRING" id="3088.A0A383VRY3"/>
<dbReference type="GO" id="GO:0003700">
    <property type="term" value="F:DNA-binding transcription factor activity"/>
    <property type="evidence" value="ECO:0007669"/>
    <property type="project" value="InterPro"/>
</dbReference>
<dbReference type="SUPFAM" id="SSF54171">
    <property type="entry name" value="DNA-binding domain"/>
    <property type="match status" value="1"/>
</dbReference>
<sequence length="476" mass="49592">MANNQQRPKSDLRGLSWDRKHEGWRVRIYYQGKQRHIGRFSDEIEAAKAYDAAAYYLYGDSAITNFGLESCRAGNIEVSSFIVLAKQQAAACCHPGSLRPGNRQGYAAAPQLQYDGNALVHMLPQLYAQPGGSSSHMQQQHGQIILSAASGASGAAAVGEARQLPAAASSGLQELPLQGAGGALQHVITLAGSPAPAAAAAQMWLVPSLLAADSPCVSSVSSASPWPASCGDDLPPTSSISSTSSSFMLYNTQPLLLVQQQQQQQYVVPAAAASTGSAGFLAGHQLPTTVLPAQQLALQQQQQQQQHPVFAAAFQQQQQLQQNSVLFFNPSAPLQLSVQPQMMTVAEYLQTSMPAAAAVATPSDMTQQSQQLLEEQLAVMSLYAHQQAATACPSHIALDPQVAAPATGAVLVQGQVPGPPFSASPCFAPAQLQPGDAPAAGSDAGTMLLMQQMLQGFHSHSSSAGCSSAAAASSIA</sequence>
<proteinExistence type="predicted"/>
<dbReference type="GO" id="GO:0003677">
    <property type="term" value="F:DNA binding"/>
    <property type="evidence" value="ECO:0007669"/>
    <property type="project" value="UniProtKB-KW"/>
</dbReference>
<evidence type="ECO:0000256" key="5">
    <source>
        <dbReference type="ARBA" id="ARBA00023242"/>
    </source>
</evidence>
<name>A0A383VRY3_TETOB</name>
<keyword evidence="3" id="KW-0238">DNA-binding</keyword>
<dbReference type="AlphaFoldDB" id="A0A383VRY3"/>
<dbReference type="SMART" id="SM00380">
    <property type="entry name" value="AP2"/>
    <property type="match status" value="1"/>
</dbReference>
<dbReference type="InterPro" id="IPR016177">
    <property type="entry name" value="DNA-bd_dom_sf"/>
</dbReference>
<dbReference type="Gene3D" id="3.30.730.10">
    <property type="entry name" value="AP2/ERF domain"/>
    <property type="match status" value="1"/>
</dbReference>
<evidence type="ECO:0000256" key="2">
    <source>
        <dbReference type="ARBA" id="ARBA00023015"/>
    </source>
</evidence>
<keyword evidence="5" id="KW-0539">Nucleus</keyword>
<feature type="domain" description="AP2/ERF" evidence="6">
    <location>
        <begin position="11"/>
        <end position="67"/>
    </location>
</feature>
<evidence type="ECO:0000256" key="4">
    <source>
        <dbReference type="ARBA" id="ARBA00023163"/>
    </source>
</evidence>
<evidence type="ECO:0000313" key="7">
    <source>
        <dbReference type="EMBL" id="SZX67504.1"/>
    </source>
</evidence>
<keyword evidence="4" id="KW-0804">Transcription</keyword>
<reference evidence="7 8" key="1">
    <citation type="submission" date="2016-10" db="EMBL/GenBank/DDBJ databases">
        <authorList>
            <person name="Cai Z."/>
        </authorList>
    </citation>
    <scope>NUCLEOTIDE SEQUENCE [LARGE SCALE GENOMIC DNA]</scope>
</reference>
<organism evidence="7 8">
    <name type="scientific">Tetradesmus obliquus</name>
    <name type="common">Green alga</name>
    <name type="synonym">Acutodesmus obliquus</name>
    <dbReference type="NCBI Taxonomy" id="3088"/>
    <lineage>
        <taxon>Eukaryota</taxon>
        <taxon>Viridiplantae</taxon>
        <taxon>Chlorophyta</taxon>
        <taxon>core chlorophytes</taxon>
        <taxon>Chlorophyceae</taxon>
        <taxon>CS clade</taxon>
        <taxon>Sphaeropleales</taxon>
        <taxon>Scenedesmaceae</taxon>
        <taxon>Tetradesmus</taxon>
    </lineage>
</organism>
<protein>
    <recommendedName>
        <fullName evidence="6">AP2/ERF domain-containing protein</fullName>
    </recommendedName>
</protein>
<dbReference type="EMBL" id="FNXT01000802">
    <property type="protein sequence ID" value="SZX67504.1"/>
    <property type="molecule type" value="Genomic_DNA"/>
</dbReference>
<gene>
    <name evidence="7" type="ORF">BQ4739_LOCUS7893</name>
</gene>
<accession>A0A383VRY3</accession>
<dbReference type="PROSITE" id="PS51032">
    <property type="entry name" value="AP2_ERF"/>
    <property type="match status" value="1"/>
</dbReference>
<keyword evidence="8" id="KW-1185">Reference proteome</keyword>
<evidence type="ECO:0000259" key="6">
    <source>
        <dbReference type="PROSITE" id="PS51032"/>
    </source>
</evidence>
<dbReference type="Proteomes" id="UP000256970">
    <property type="component" value="Unassembled WGS sequence"/>
</dbReference>
<evidence type="ECO:0000256" key="1">
    <source>
        <dbReference type="ARBA" id="ARBA00004123"/>
    </source>
</evidence>
<dbReference type="InterPro" id="IPR001471">
    <property type="entry name" value="AP2/ERF_dom"/>
</dbReference>
<comment type="subcellular location">
    <subcellularLocation>
        <location evidence="1">Nucleus</location>
    </subcellularLocation>
</comment>
<evidence type="ECO:0000313" key="8">
    <source>
        <dbReference type="Proteomes" id="UP000256970"/>
    </source>
</evidence>
<evidence type="ECO:0000256" key="3">
    <source>
        <dbReference type="ARBA" id="ARBA00023125"/>
    </source>
</evidence>
<dbReference type="GO" id="GO:0005634">
    <property type="term" value="C:nucleus"/>
    <property type="evidence" value="ECO:0007669"/>
    <property type="project" value="UniProtKB-SubCell"/>
</dbReference>
<keyword evidence="2" id="KW-0805">Transcription regulation</keyword>
<dbReference type="InterPro" id="IPR036955">
    <property type="entry name" value="AP2/ERF_dom_sf"/>
</dbReference>